<dbReference type="OrthoDB" id="8196230at2759"/>
<feature type="chain" id="PRO_5039907097" evidence="1">
    <location>
        <begin position="25"/>
        <end position="120"/>
    </location>
</feature>
<evidence type="ECO:0000256" key="1">
    <source>
        <dbReference type="SAM" id="SignalP"/>
    </source>
</evidence>
<accession>A0A9J6CM89</accession>
<feature type="signal peptide" evidence="1">
    <location>
        <begin position="1"/>
        <end position="24"/>
    </location>
</feature>
<name>A0A9J6CM89_POLVA</name>
<organism evidence="2 3">
    <name type="scientific">Polypedilum vanderplanki</name>
    <name type="common">Sleeping chironomid midge</name>
    <dbReference type="NCBI Taxonomy" id="319348"/>
    <lineage>
        <taxon>Eukaryota</taxon>
        <taxon>Metazoa</taxon>
        <taxon>Ecdysozoa</taxon>
        <taxon>Arthropoda</taxon>
        <taxon>Hexapoda</taxon>
        <taxon>Insecta</taxon>
        <taxon>Pterygota</taxon>
        <taxon>Neoptera</taxon>
        <taxon>Endopterygota</taxon>
        <taxon>Diptera</taxon>
        <taxon>Nematocera</taxon>
        <taxon>Chironomoidea</taxon>
        <taxon>Chironomidae</taxon>
        <taxon>Chironominae</taxon>
        <taxon>Polypedilum</taxon>
        <taxon>Polypedilum</taxon>
    </lineage>
</organism>
<keyword evidence="1" id="KW-0732">Signal</keyword>
<dbReference type="AlphaFoldDB" id="A0A9J6CM89"/>
<reference evidence="2" key="1">
    <citation type="submission" date="2021-03" db="EMBL/GenBank/DDBJ databases">
        <title>Chromosome level genome of the anhydrobiotic midge Polypedilum vanderplanki.</title>
        <authorList>
            <person name="Yoshida Y."/>
            <person name="Kikawada T."/>
            <person name="Gusev O."/>
        </authorList>
    </citation>
    <scope>NUCLEOTIDE SEQUENCE</scope>
    <source>
        <strain evidence="2">NIAS01</strain>
        <tissue evidence="2">Whole body or cell culture</tissue>
    </source>
</reference>
<keyword evidence="3" id="KW-1185">Reference proteome</keyword>
<gene>
    <name evidence="2" type="ORF">PVAND_012080</name>
</gene>
<comment type="caution">
    <text evidence="2">The sequence shown here is derived from an EMBL/GenBank/DDBJ whole genome shotgun (WGS) entry which is preliminary data.</text>
</comment>
<dbReference type="Proteomes" id="UP001107558">
    <property type="component" value="Chromosome 1"/>
</dbReference>
<dbReference type="EMBL" id="JADBJN010000001">
    <property type="protein sequence ID" value="KAG5682747.1"/>
    <property type="molecule type" value="Genomic_DNA"/>
</dbReference>
<protein>
    <submittedName>
        <fullName evidence="2">Uncharacterized protein</fullName>
    </submittedName>
</protein>
<evidence type="ECO:0000313" key="3">
    <source>
        <dbReference type="Proteomes" id="UP001107558"/>
    </source>
</evidence>
<proteinExistence type="predicted"/>
<evidence type="ECO:0000313" key="2">
    <source>
        <dbReference type="EMBL" id="KAG5682747.1"/>
    </source>
</evidence>
<sequence length="120" mass="13771">MKWNKKLIILVIIVLLVLICLCDARKRRIPSRLTKKVSKTNRNTKLPKLKNQKQLLYETRETSPPNFITLLLFRLIYGIATQMGLEERLPSFIAPPNADESDYGFFSAPFGGDDDYDLGL</sequence>